<organism evidence="2 3">
    <name type="scientific">Linnemannia exigua</name>
    <dbReference type="NCBI Taxonomy" id="604196"/>
    <lineage>
        <taxon>Eukaryota</taxon>
        <taxon>Fungi</taxon>
        <taxon>Fungi incertae sedis</taxon>
        <taxon>Mucoromycota</taxon>
        <taxon>Mortierellomycotina</taxon>
        <taxon>Mortierellomycetes</taxon>
        <taxon>Mortierellales</taxon>
        <taxon>Mortierellaceae</taxon>
        <taxon>Linnemannia</taxon>
    </lineage>
</organism>
<name>A0AAD4H8E8_9FUNG</name>
<proteinExistence type="predicted"/>
<feature type="compositionally biased region" description="Polar residues" evidence="1">
    <location>
        <begin position="85"/>
        <end position="96"/>
    </location>
</feature>
<gene>
    <name evidence="2" type="ORF">BGZ95_008610</name>
</gene>
<sequence>MLAYPTPTYTPAATNINNISPFSLFVMSKTAYNYRRRSSEDTIIADDAPALPDLEDDLPTNDNGEGNSPDDDEDEVSDEPMEDQSVPNVIVVQNPSPGFPASMAETSYSIHPAT</sequence>
<dbReference type="EMBL" id="JAAAIL010000460">
    <property type="protein sequence ID" value="KAG0275593.1"/>
    <property type="molecule type" value="Genomic_DNA"/>
</dbReference>
<feature type="region of interest" description="Disordered" evidence="1">
    <location>
        <begin position="38"/>
        <end position="114"/>
    </location>
</feature>
<keyword evidence="3" id="KW-1185">Reference proteome</keyword>
<dbReference type="AlphaFoldDB" id="A0AAD4H8E8"/>
<accession>A0AAD4H8E8</accession>
<feature type="compositionally biased region" description="Acidic residues" evidence="1">
    <location>
        <begin position="68"/>
        <end position="82"/>
    </location>
</feature>
<comment type="caution">
    <text evidence="2">The sequence shown here is derived from an EMBL/GenBank/DDBJ whole genome shotgun (WGS) entry which is preliminary data.</text>
</comment>
<reference evidence="2" key="1">
    <citation type="journal article" date="2020" name="Fungal Divers.">
        <title>Resolving the Mortierellaceae phylogeny through synthesis of multi-gene phylogenetics and phylogenomics.</title>
        <authorList>
            <person name="Vandepol N."/>
            <person name="Liber J."/>
            <person name="Desiro A."/>
            <person name="Na H."/>
            <person name="Kennedy M."/>
            <person name="Barry K."/>
            <person name="Grigoriev I.V."/>
            <person name="Miller A.N."/>
            <person name="O'Donnell K."/>
            <person name="Stajich J.E."/>
            <person name="Bonito G."/>
        </authorList>
    </citation>
    <scope>NUCLEOTIDE SEQUENCE</scope>
    <source>
        <strain evidence="2">NRRL 28262</strain>
    </source>
</reference>
<dbReference type="Proteomes" id="UP001194580">
    <property type="component" value="Unassembled WGS sequence"/>
</dbReference>
<feature type="compositionally biased region" description="Polar residues" evidence="1">
    <location>
        <begin position="104"/>
        <end position="114"/>
    </location>
</feature>
<protein>
    <submittedName>
        <fullName evidence="2">Uncharacterized protein</fullName>
    </submittedName>
</protein>
<evidence type="ECO:0000313" key="3">
    <source>
        <dbReference type="Proteomes" id="UP001194580"/>
    </source>
</evidence>
<evidence type="ECO:0000256" key="1">
    <source>
        <dbReference type="SAM" id="MobiDB-lite"/>
    </source>
</evidence>
<evidence type="ECO:0000313" key="2">
    <source>
        <dbReference type="EMBL" id="KAG0275593.1"/>
    </source>
</evidence>